<protein>
    <submittedName>
        <fullName evidence="2">Uncharacterized protein</fullName>
    </submittedName>
</protein>
<evidence type="ECO:0000313" key="2">
    <source>
        <dbReference type="EMBL" id="GBP25958.1"/>
    </source>
</evidence>
<feature type="region of interest" description="Disordered" evidence="1">
    <location>
        <begin position="1"/>
        <end position="26"/>
    </location>
</feature>
<feature type="compositionally biased region" description="Basic and acidic residues" evidence="1">
    <location>
        <begin position="1"/>
        <end position="11"/>
    </location>
</feature>
<gene>
    <name evidence="2" type="ORF">EVAR_84517_1</name>
</gene>
<dbReference type="AlphaFoldDB" id="A0A4C1UHQ7"/>
<organism evidence="2 3">
    <name type="scientific">Eumeta variegata</name>
    <name type="common">Bagworm moth</name>
    <name type="synonym">Eumeta japonica</name>
    <dbReference type="NCBI Taxonomy" id="151549"/>
    <lineage>
        <taxon>Eukaryota</taxon>
        <taxon>Metazoa</taxon>
        <taxon>Ecdysozoa</taxon>
        <taxon>Arthropoda</taxon>
        <taxon>Hexapoda</taxon>
        <taxon>Insecta</taxon>
        <taxon>Pterygota</taxon>
        <taxon>Neoptera</taxon>
        <taxon>Endopterygota</taxon>
        <taxon>Lepidoptera</taxon>
        <taxon>Glossata</taxon>
        <taxon>Ditrysia</taxon>
        <taxon>Tineoidea</taxon>
        <taxon>Psychidae</taxon>
        <taxon>Oiketicinae</taxon>
        <taxon>Eumeta</taxon>
    </lineage>
</organism>
<comment type="caution">
    <text evidence="2">The sequence shown here is derived from an EMBL/GenBank/DDBJ whole genome shotgun (WGS) entry which is preliminary data.</text>
</comment>
<evidence type="ECO:0000256" key="1">
    <source>
        <dbReference type="SAM" id="MobiDB-lite"/>
    </source>
</evidence>
<evidence type="ECO:0000313" key="3">
    <source>
        <dbReference type="Proteomes" id="UP000299102"/>
    </source>
</evidence>
<keyword evidence="3" id="KW-1185">Reference proteome</keyword>
<accession>A0A4C1UHQ7</accession>
<reference evidence="2 3" key="1">
    <citation type="journal article" date="2019" name="Commun. Biol.">
        <title>The bagworm genome reveals a unique fibroin gene that provides high tensile strength.</title>
        <authorList>
            <person name="Kono N."/>
            <person name="Nakamura H."/>
            <person name="Ohtoshi R."/>
            <person name="Tomita M."/>
            <person name="Numata K."/>
            <person name="Arakawa K."/>
        </authorList>
    </citation>
    <scope>NUCLEOTIDE SEQUENCE [LARGE SCALE GENOMIC DNA]</scope>
</reference>
<name>A0A4C1UHQ7_EUMVA</name>
<dbReference type="EMBL" id="BGZK01000174">
    <property type="protein sequence ID" value="GBP25958.1"/>
    <property type="molecule type" value="Genomic_DNA"/>
</dbReference>
<sequence length="93" mass="10163">MSRCKQDREPPESSPPMDTRNSRSVTSTLPVSCVGIKYMIERGLIEGSGLSEAGLHASIDTRILYESLENKLEAPVADVTPFLYGGERGRPPL</sequence>
<dbReference type="Proteomes" id="UP000299102">
    <property type="component" value="Unassembled WGS sequence"/>
</dbReference>
<proteinExistence type="predicted"/>